<evidence type="ECO:0000313" key="3">
    <source>
        <dbReference type="Proteomes" id="UP000025047"/>
    </source>
</evidence>
<accession>A0A017HH02</accession>
<organism evidence="2 3">
    <name type="scientific">Limimaricola hongkongensis DSM 17492</name>
    <dbReference type="NCBI Taxonomy" id="1122180"/>
    <lineage>
        <taxon>Bacteria</taxon>
        <taxon>Pseudomonadati</taxon>
        <taxon>Pseudomonadota</taxon>
        <taxon>Alphaproteobacteria</taxon>
        <taxon>Rhodobacterales</taxon>
        <taxon>Paracoccaceae</taxon>
        <taxon>Limimaricola</taxon>
    </lineage>
</organism>
<dbReference type="STRING" id="1122180.Lokhon_00174"/>
<dbReference type="HOGENOM" id="CLU_3045036_0_0_5"/>
<name>A0A017HH02_9RHOB</name>
<feature type="region of interest" description="Disordered" evidence="1">
    <location>
        <begin position="23"/>
        <end position="54"/>
    </location>
</feature>
<comment type="caution">
    <text evidence="2">The sequence shown here is derived from an EMBL/GenBank/DDBJ whole genome shotgun (WGS) entry which is preliminary data.</text>
</comment>
<dbReference type="EMBL" id="APGJ01000001">
    <property type="protein sequence ID" value="EYD73621.1"/>
    <property type="molecule type" value="Genomic_DNA"/>
</dbReference>
<protein>
    <submittedName>
        <fullName evidence="2">Uncharacterized protein</fullName>
    </submittedName>
</protein>
<feature type="compositionally biased region" description="Basic and acidic residues" evidence="1">
    <location>
        <begin position="39"/>
        <end position="54"/>
    </location>
</feature>
<gene>
    <name evidence="2" type="ORF">Lokhon_00174</name>
</gene>
<proteinExistence type="predicted"/>
<dbReference type="Proteomes" id="UP000025047">
    <property type="component" value="Unassembled WGS sequence"/>
</dbReference>
<dbReference type="AlphaFoldDB" id="A0A017HH02"/>
<reference evidence="2 3" key="1">
    <citation type="submission" date="2013-03" db="EMBL/GenBank/DDBJ databases">
        <authorList>
            <person name="Fiebig A."/>
            <person name="Goeker M."/>
            <person name="Klenk H.-P.P."/>
        </authorList>
    </citation>
    <scope>NUCLEOTIDE SEQUENCE [LARGE SCALE GENOMIC DNA]</scope>
    <source>
        <strain evidence="2 3">DSM 17492</strain>
    </source>
</reference>
<evidence type="ECO:0000313" key="2">
    <source>
        <dbReference type="EMBL" id="EYD73621.1"/>
    </source>
</evidence>
<keyword evidence="3" id="KW-1185">Reference proteome</keyword>
<sequence>MHEPRSLRLVGVPLVNRAGPRRFRRVPEFRPQGGAPRMGPHEGRKGRERAVRPC</sequence>
<evidence type="ECO:0000256" key="1">
    <source>
        <dbReference type="SAM" id="MobiDB-lite"/>
    </source>
</evidence>